<dbReference type="Proteomes" id="UP000703661">
    <property type="component" value="Unassembled WGS sequence"/>
</dbReference>
<dbReference type="AlphaFoldDB" id="A0A9P6ST07"/>
<accession>A0A9P6ST07</accession>
<sequence>MFTTTVFTSAAYNATKPEVLDFLQVMQSQIADVAHVISDERHEHYFHTCSIKAKPKDSSAPLIS</sequence>
<gene>
    <name evidence="1" type="ORF">BGZ80_006933</name>
</gene>
<evidence type="ECO:0000313" key="1">
    <source>
        <dbReference type="EMBL" id="KAF9997748.1"/>
    </source>
</evidence>
<name>A0A9P6ST07_9FUNG</name>
<proteinExistence type="predicted"/>
<comment type="caution">
    <text evidence="1">The sequence shown here is derived from an EMBL/GenBank/DDBJ whole genome shotgun (WGS) entry which is preliminary data.</text>
</comment>
<reference evidence="1" key="1">
    <citation type="journal article" date="2020" name="Fungal Divers.">
        <title>Resolving the Mortierellaceae phylogeny through synthesis of multi-gene phylogenetics and phylogenomics.</title>
        <authorList>
            <person name="Vandepol N."/>
            <person name="Liber J."/>
            <person name="Desiro A."/>
            <person name="Na H."/>
            <person name="Kennedy M."/>
            <person name="Barry K."/>
            <person name="Grigoriev I.V."/>
            <person name="Miller A.N."/>
            <person name="O'Donnell K."/>
            <person name="Stajich J.E."/>
            <person name="Bonito G."/>
        </authorList>
    </citation>
    <scope>NUCLEOTIDE SEQUENCE</scope>
    <source>
        <strain evidence="1">NRRL 2769</strain>
    </source>
</reference>
<evidence type="ECO:0000313" key="2">
    <source>
        <dbReference type="Proteomes" id="UP000703661"/>
    </source>
</evidence>
<protein>
    <submittedName>
        <fullName evidence="1">Uncharacterized protein</fullName>
    </submittedName>
</protein>
<organism evidence="1 2">
    <name type="scientific">Entomortierella chlamydospora</name>
    <dbReference type="NCBI Taxonomy" id="101097"/>
    <lineage>
        <taxon>Eukaryota</taxon>
        <taxon>Fungi</taxon>
        <taxon>Fungi incertae sedis</taxon>
        <taxon>Mucoromycota</taxon>
        <taxon>Mortierellomycotina</taxon>
        <taxon>Mortierellomycetes</taxon>
        <taxon>Mortierellales</taxon>
        <taxon>Mortierellaceae</taxon>
        <taxon>Entomortierella</taxon>
    </lineage>
</organism>
<feature type="non-terminal residue" evidence="1">
    <location>
        <position position="64"/>
    </location>
</feature>
<dbReference type="EMBL" id="JAAAID010003464">
    <property type="protein sequence ID" value="KAF9997748.1"/>
    <property type="molecule type" value="Genomic_DNA"/>
</dbReference>
<keyword evidence="2" id="KW-1185">Reference proteome</keyword>